<reference evidence="2" key="1">
    <citation type="journal article" date="2017" name="Nat. Ecol. Evol.">
        <title>Genome expansion and lineage-specific genetic innovations in the forest pathogenic fungi Armillaria.</title>
        <authorList>
            <person name="Sipos G."/>
            <person name="Prasanna A.N."/>
            <person name="Walter M.C."/>
            <person name="O'Connor E."/>
            <person name="Balint B."/>
            <person name="Krizsan K."/>
            <person name="Kiss B."/>
            <person name="Hess J."/>
            <person name="Varga T."/>
            <person name="Slot J."/>
            <person name="Riley R."/>
            <person name="Boka B."/>
            <person name="Rigling D."/>
            <person name="Barry K."/>
            <person name="Lee J."/>
            <person name="Mihaltcheva S."/>
            <person name="LaButti K."/>
            <person name="Lipzen A."/>
            <person name="Waldron R."/>
            <person name="Moloney N.M."/>
            <person name="Sperisen C."/>
            <person name="Kredics L."/>
            <person name="Vagvoelgyi C."/>
            <person name="Patrignani A."/>
            <person name="Fitzpatrick D."/>
            <person name="Nagy I."/>
            <person name="Doyle S."/>
            <person name="Anderson J.B."/>
            <person name="Grigoriev I.V."/>
            <person name="Gueldener U."/>
            <person name="Muensterkoetter M."/>
            <person name="Nagy L.G."/>
        </authorList>
    </citation>
    <scope>NUCLEOTIDE SEQUENCE [LARGE SCALE GENOMIC DNA]</scope>
    <source>
        <strain evidence="2">Ar21-2</strain>
    </source>
</reference>
<evidence type="ECO:0000313" key="1">
    <source>
        <dbReference type="EMBL" id="PBK84969.1"/>
    </source>
</evidence>
<accession>A0A2H3CPG7</accession>
<protein>
    <submittedName>
        <fullName evidence="1">Uncharacterized protein</fullName>
    </submittedName>
</protein>
<sequence>MTLWLKDFTFNMSKRIELASAVGKTGYKYGCLDVSPDVGYKEKHRQGQMNSHAIFPTFPNTSFCQSMIANSGT</sequence>
<keyword evidence="2" id="KW-1185">Reference proteome</keyword>
<dbReference type="Proteomes" id="UP000217790">
    <property type="component" value="Unassembled WGS sequence"/>
</dbReference>
<gene>
    <name evidence="1" type="ORF">ARMGADRAFT_1067128</name>
</gene>
<dbReference type="InParanoid" id="A0A2H3CPG7"/>
<name>A0A2H3CPG7_ARMGA</name>
<organism evidence="1 2">
    <name type="scientific">Armillaria gallica</name>
    <name type="common">Bulbous honey fungus</name>
    <name type="synonym">Armillaria bulbosa</name>
    <dbReference type="NCBI Taxonomy" id="47427"/>
    <lineage>
        <taxon>Eukaryota</taxon>
        <taxon>Fungi</taxon>
        <taxon>Dikarya</taxon>
        <taxon>Basidiomycota</taxon>
        <taxon>Agaricomycotina</taxon>
        <taxon>Agaricomycetes</taxon>
        <taxon>Agaricomycetidae</taxon>
        <taxon>Agaricales</taxon>
        <taxon>Marasmiineae</taxon>
        <taxon>Physalacriaceae</taxon>
        <taxon>Armillaria</taxon>
    </lineage>
</organism>
<dbReference type="EMBL" id="KZ293694">
    <property type="protein sequence ID" value="PBK84969.1"/>
    <property type="molecule type" value="Genomic_DNA"/>
</dbReference>
<proteinExistence type="predicted"/>
<evidence type="ECO:0000313" key="2">
    <source>
        <dbReference type="Proteomes" id="UP000217790"/>
    </source>
</evidence>
<dbReference type="AlphaFoldDB" id="A0A2H3CPG7"/>